<reference evidence="1" key="1">
    <citation type="submission" date="2022-11" db="EMBL/GenBank/DDBJ databases">
        <authorList>
            <person name="Petersen C."/>
        </authorList>
    </citation>
    <scope>NUCLEOTIDE SEQUENCE</scope>
    <source>
        <strain evidence="1">IBT 30069</strain>
    </source>
</reference>
<dbReference type="EMBL" id="JAPQKH010000003">
    <property type="protein sequence ID" value="KAJ5107296.1"/>
    <property type="molecule type" value="Genomic_DNA"/>
</dbReference>
<sequence>MAEQKPFRVLAVISDKNSYWEQSWLTPEILLPAIEILKDKDLLEYTSEPEMRLIAKEKRQTRVFIVFDISHTSYDAAKGHLPEENKLPVSIVRLGRKLQAYPANGPIQNRINSASDGARAHYDHGIGSIPPLVTDHTLGPPMYTNLRDPSLLLR</sequence>
<comment type="caution">
    <text evidence="1">The sequence shown here is derived from an EMBL/GenBank/DDBJ whole genome shotgun (WGS) entry which is preliminary data.</text>
</comment>
<evidence type="ECO:0000313" key="1">
    <source>
        <dbReference type="EMBL" id="KAJ5107296.1"/>
    </source>
</evidence>
<proteinExistence type="predicted"/>
<evidence type="ECO:0000313" key="2">
    <source>
        <dbReference type="Proteomes" id="UP001149165"/>
    </source>
</evidence>
<reference evidence="1" key="2">
    <citation type="journal article" date="2023" name="IMA Fungus">
        <title>Comparative genomic study of the Penicillium genus elucidates a diverse pangenome and 15 lateral gene transfer events.</title>
        <authorList>
            <person name="Petersen C."/>
            <person name="Sorensen T."/>
            <person name="Nielsen M.R."/>
            <person name="Sondergaard T.E."/>
            <person name="Sorensen J.L."/>
            <person name="Fitzpatrick D.A."/>
            <person name="Frisvad J.C."/>
            <person name="Nielsen K.L."/>
        </authorList>
    </citation>
    <scope>NUCLEOTIDE SEQUENCE</scope>
    <source>
        <strain evidence="1">IBT 30069</strain>
    </source>
</reference>
<dbReference type="AlphaFoldDB" id="A0A9W9KIS1"/>
<keyword evidence="2" id="KW-1185">Reference proteome</keyword>
<dbReference type="Proteomes" id="UP001149165">
    <property type="component" value="Unassembled WGS sequence"/>
</dbReference>
<accession>A0A9W9KIS1</accession>
<dbReference type="OrthoDB" id="4358740at2759"/>
<protein>
    <submittedName>
        <fullName evidence="1">Uncharacterized protein</fullName>
    </submittedName>
</protein>
<gene>
    <name evidence="1" type="ORF">N7456_003971</name>
</gene>
<name>A0A9W9KIS1_9EURO</name>
<organism evidence="1 2">
    <name type="scientific">Penicillium angulare</name>
    <dbReference type="NCBI Taxonomy" id="116970"/>
    <lineage>
        <taxon>Eukaryota</taxon>
        <taxon>Fungi</taxon>
        <taxon>Dikarya</taxon>
        <taxon>Ascomycota</taxon>
        <taxon>Pezizomycotina</taxon>
        <taxon>Eurotiomycetes</taxon>
        <taxon>Eurotiomycetidae</taxon>
        <taxon>Eurotiales</taxon>
        <taxon>Aspergillaceae</taxon>
        <taxon>Penicillium</taxon>
    </lineage>
</organism>